<dbReference type="Gene3D" id="3.60.10.10">
    <property type="entry name" value="Endonuclease/exonuclease/phosphatase"/>
    <property type="match status" value="1"/>
</dbReference>
<gene>
    <name evidence="2" type="ORF">A1355_13115</name>
</gene>
<dbReference type="PANTHER" id="PTHR14859:SF15">
    <property type="entry name" value="ENDONUCLEASE_EXONUCLEASE_PHOSPHATASE DOMAIN-CONTAINING PROTEIN"/>
    <property type="match status" value="1"/>
</dbReference>
<dbReference type="GO" id="GO:0004519">
    <property type="term" value="F:endonuclease activity"/>
    <property type="evidence" value="ECO:0007669"/>
    <property type="project" value="UniProtKB-KW"/>
</dbReference>
<dbReference type="Pfam" id="PF03372">
    <property type="entry name" value="Exo_endo_phos"/>
    <property type="match status" value="1"/>
</dbReference>
<reference evidence="3" key="1">
    <citation type="submission" date="2016-03" db="EMBL/GenBank/DDBJ databases">
        <authorList>
            <person name="Heylen K."/>
            <person name="De Vos P."/>
            <person name="Vekeman B."/>
        </authorList>
    </citation>
    <scope>NUCLEOTIDE SEQUENCE [LARGE SCALE GENOMIC DNA]</scope>
    <source>
        <strain evidence="3">R-45383</strain>
    </source>
</reference>
<dbReference type="Gene3D" id="2.60.40.2440">
    <property type="entry name" value="Carbohydrate binding type-21 domain"/>
    <property type="match status" value="2"/>
</dbReference>
<dbReference type="GO" id="GO:0006506">
    <property type="term" value="P:GPI anchor biosynthetic process"/>
    <property type="evidence" value="ECO:0007669"/>
    <property type="project" value="TreeGrafter"/>
</dbReference>
<dbReference type="PANTHER" id="PTHR14859">
    <property type="entry name" value="CALCOFLUOR WHITE HYPERSENSITIVE PROTEIN PRECURSOR"/>
    <property type="match status" value="1"/>
</dbReference>
<proteinExistence type="predicted"/>
<dbReference type="InterPro" id="IPR038175">
    <property type="entry name" value="CBM21_dom_sf"/>
</dbReference>
<dbReference type="GO" id="GO:0016020">
    <property type="term" value="C:membrane"/>
    <property type="evidence" value="ECO:0007669"/>
    <property type="project" value="GOC"/>
</dbReference>
<protein>
    <submittedName>
        <fullName evidence="2">Endonuclease</fullName>
    </submittedName>
</protein>
<dbReference type="SUPFAM" id="SSF56219">
    <property type="entry name" value="DNase I-like"/>
    <property type="match status" value="1"/>
</dbReference>
<keyword evidence="2" id="KW-0255">Endonuclease</keyword>
<dbReference type="Proteomes" id="UP000077628">
    <property type="component" value="Unassembled WGS sequence"/>
</dbReference>
<evidence type="ECO:0000313" key="2">
    <source>
        <dbReference type="EMBL" id="OAI13783.1"/>
    </source>
</evidence>
<keyword evidence="2" id="KW-0540">Nuclease</keyword>
<keyword evidence="2" id="KW-0378">Hydrolase</keyword>
<dbReference type="OrthoDB" id="9812537at2"/>
<dbReference type="AlphaFoldDB" id="A0A177N8G0"/>
<dbReference type="STRING" id="702114.A1355_13115"/>
<evidence type="ECO:0000259" key="1">
    <source>
        <dbReference type="Pfam" id="PF03372"/>
    </source>
</evidence>
<evidence type="ECO:0000313" key="3">
    <source>
        <dbReference type="Proteomes" id="UP000077628"/>
    </source>
</evidence>
<feature type="domain" description="Endonuclease/exonuclease/phosphatase" evidence="1">
    <location>
        <begin position="250"/>
        <end position="488"/>
    </location>
</feature>
<dbReference type="InterPro" id="IPR036691">
    <property type="entry name" value="Endo/exonu/phosph_ase_sf"/>
</dbReference>
<dbReference type="InterPro" id="IPR051916">
    <property type="entry name" value="GPI-anchor_lipid_remodeler"/>
</dbReference>
<keyword evidence="3" id="KW-1185">Reference proteome</keyword>
<dbReference type="RefSeq" id="WP_064031164.1">
    <property type="nucleotide sequence ID" value="NZ_LUUK01000206.1"/>
</dbReference>
<dbReference type="EMBL" id="LUUK01000206">
    <property type="protein sequence ID" value="OAI13783.1"/>
    <property type="molecule type" value="Genomic_DNA"/>
</dbReference>
<name>A0A177N8G0_9GAMM</name>
<accession>A0A177N8G0</accession>
<sequence>MDPIRLLYTSNTAGGRAGARRQTLTFLILVADLDYRKTVDLVWCGRDGVWQRLPANYLTKTPEGGEVWHAAAEFGAEAGSALPGGIRFALHYRWPDGEAWDNNLGRDYQTRAGSGHHLADDLVLQTLTLPTALDLETVEWPVVVATDARLDIDHVSVHWSGDGWRRTRQAPCKAAGRRRKPAAGPATGLKPARLWHTRLRIGEAFRIEYCIAAHTRSRTYWDNRAGQNYRLSRPPLRVLVLNLHCYQEDDQDRKFSQIARAIDDWRADLVCLQEVAEHWNNGYGDWPSNAANIINARLSRPFHLHCDWSHLGFDRYREGVAILSRYPLERQESRYVSDSSDVYSIHSRKVVAANVTLPRFGRIDVFSAHLSWWEDGFESQFRRLAAWADARRDSEVCGTLLCGDFNVAAGSIGYRLIVEGNQYRDQYLAASAPNLYQQIYRVNDPHWHNYLAEDYRIDYIFMNKSGALKAVAARAVFTEQDYGRVSDHCGYLFEFEPR</sequence>
<organism evidence="2 3">
    <name type="scientific">Methylomonas koyamae</name>
    <dbReference type="NCBI Taxonomy" id="702114"/>
    <lineage>
        <taxon>Bacteria</taxon>
        <taxon>Pseudomonadati</taxon>
        <taxon>Pseudomonadota</taxon>
        <taxon>Gammaproteobacteria</taxon>
        <taxon>Methylococcales</taxon>
        <taxon>Methylococcaceae</taxon>
        <taxon>Methylomonas</taxon>
    </lineage>
</organism>
<comment type="caution">
    <text evidence="2">The sequence shown here is derived from an EMBL/GenBank/DDBJ whole genome shotgun (WGS) entry which is preliminary data.</text>
</comment>
<dbReference type="InterPro" id="IPR005135">
    <property type="entry name" value="Endo/exonuclease/phosphatase"/>
</dbReference>